<proteinExistence type="predicted"/>
<dbReference type="AlphaFoldDB" id="Q07Q79"/>
<evidence type="ECO:0000256" key="1">
    <source>
        <dbReference type="SAM" id="SignalP"/>
    </source>
</evidence>
<keyword evidence="1" id="KW-0732">Signal</keyword>
<dbReference type="EMBL" id="CP000463">
    <property type="protein sequence ID" value="ABJ05905.1"/>
    <property type="molecule type" value="Genomic_DNA"/>
</dbReference>
<dbReference type="eggNOG" id="ENOG502ZJM2">
    <property type="taxonomic scope" value="Bacteria"/>
</dbReference>
<gene>
    <name evidence="2" type="ordered locus">RPE_1961</name>
</gene>
<evidence type="ECO:0000313" key="2">
    <source>
        <dbReference type="EMBL" id="ABJ05905.1"/>
    </source>
</evidence>
<feature type="signal peptide" evidence="1">
    <location>
        <begin position="1"/>
        <end position="25"/>
    </location>
</feature>
<dbReference type="STRING" id="316055.RPE_1961"/>
<dbReference type="OrthoDB" id="7060861at2"/>
<organism evidence="2">
    <name type="scientific">Rhodopseudomonas palustris (strain BisA53)</name>
    <dbReference type="NCBI Taxonomy" id="316055"/>
    <lineage>
        <taxon>Bacteria</taxon>
        <taxon>Pseudomonadati</taxon>
        <taxon>Pseudomonadota</taxon>
        <taxon>Alphaproteobacteria</taxon>
        <taxon>Hyphomicrobiales</taxon>
        <taxon>Nitrobacteraceae</taxon>
        <taxon>Rhodopseudomonas</taxon>
    </lineage>
</organism>
<protein>
    <submittedName>
        <fullName evidence="2">Uncharacterized protein</fullName>
    </submittedName>
</protein>
<sequence length="90" mass="9424">MSKTLSITTALFAVLSIAAIEPAMAQGRGYGYGPVGTVCARDIAAHCSGYSHGNRGVRMCLERRRSQLSGACKSALDNTGGGRGMGRFNR</sequence>
<name>Q07Q79_RHOP5</name>
<accession>Q07Q79</accession>
<dbReference type="KEGG" id="rpe:RPE_1961"/>
<feature type="chain" id="PRO_5004165922" evidence="1">
    <location>
        <begin position="26"/>
        <end position="90"/>
    </location>
</feature>
<reference evidence="2" key="1">
    <citation type="submission" date="2006-09" db="EMBL/GenBank/DDBJ databases">
        <title>Complete sequence of Rhodopseudomonas palustris BisA53.</title>
        <authorList>
            <consortium name="US DOE Joint Genome Institute"/>
            <person name="Copeland A."/>
            <person name="Lucas S."/>
            <person name="Lapidus A."/>
            <person name="Barry K."/>
            <person name="Detter J.C."/>
            <person name="Glavina del Rio T."/>
            <person name="Hammon N."/>
            <person name="Israni S."/>
            <person name="Dalin E."/>
            <person name="Tice H."/>
            <person name="Pitluck S."/>
            <person name="Chain P."/>
            <person name="Malfatti S."/>
            <person name="Shin M."/>
            <person name="Vergez L."/>
            <person name="Schmutz J."/>
            <person name="Larimer F."/>
            <person name="Land M."/>
            <person name="Hauser L."/>
            <person name="Pelletier D.A."/>
            <person name="Kyrpides N."/>
            <person name="Kim E."/>
            <person name="Harwood C.S."/>
            <person name="Oda Y."/>
            <person name="Richardson P."/>
        </authorList>
    </citation>
    <scope>NUCLEOTIDE SEQUENCE [LARGE SCALE GENOMIC DNA]</scope>
    <source>
        <strain evidence="2">BisA53</strain>
    </source>
</reference>
<dbReference type="HOGENOM" id="CLU_145244_2_0_5"/>